<reference evidence="6 7" key="1">
    <citation type="journal article" date="2019" name="Int. J. Syst. Evol. Microbiol.">
        <title>The Global Catalogue of Microorganisms (GCM) 10K type strain sequencing project: providing services to taxonomists for standard genome sequencing and annotation.</title>
        <authorList>
            <consortium name="The Broad Institute Genomics Platform"/>
            <consortium name="The Broad Institute Genome Sequencing Center for Infectious Disease"/>
            <person name="Wu L."/>
            <person name="Ma J."/>
        </authorList>
    </citation>
    <scope>NUCLEOTIDE SEQUENCE [LARGE SCALE GENOMIC DNA]</scope>
    <source>
        <strain evidence="6 7">JCM 16114</strain>
    </source>
</reference>
<comment type="catalytic activity">
    <reaction evidence="3">
        <text>[protein]-L-glutamate 5-O-methyl ester + H2O = L-glutamyl-[protein] + methanol + H(+)</text>
        <dbReference type="Rhea" id="RHEA:23236"/>
        <dbReference type="Rhea" id="RHEA-COMP:10208"/>
        <dbReference type="Rhea" id="RHEA-COMP:10311"/>
        <dbReference type="ChEBI" id="CHEBI:15377"/>
        <dbReference type="ChEBI" id="CHEBI:15378"/>
        <dbReference type="ChEBI" id="CHEBI:17790"/>
        <dbReference type="ChEBI" id="CHEBI:29973"/>
        <dbReference type="ChEBI" id="CHEBI:82795"/>
        <dbReference type="EC" id="3.1.1.61"/>
    </reaction>
</comment>
<dbReference type="PROSITE" id="PS50122">
    <property type="entry name" value="CHEB"/>
    <property type="match status" value="1"/>
</dbReference>
<evidence type="ECO:0000256" key="1">
    <source>
        <dbReference type="ARBA" id="ARBA00022801"/>
    </source>
</evidence>
<gene>
    <name evidence="6" type="ORF">GCM10009850_010040</name>
</gene>
<proteinExistence type="predicted"/>
<accession>A0ABN3C8C1</accession>
<feature type="active site" evidence="4">
    <location>
        <position position="50"/>
    </location>
</feature>
<keyword evidence="7" id="KW-1185">Reference proteome</keyword>
<dbReference type="CDD" id="cd16433">
    <property type="entry name" value="CheB"/>
    <property type="match status" value="1"/>
</dbReference>
<evidence type="ECO:0000259" key="5">
    <source>
        <dbReference type="PROSITE" id="PS50122"/>
    </source>
</evidence>
<feature type="active site" evidence="4">
    <location>
        <position position="139"/>
    </location>
</feature>
<sequence length="224" mass="23457">MSGSVHSAQRPRAPFDVVCLTASLGGVQAYGQLLGRLPDAFDAAVVLVQHRPPNTDDRLVSVLGRHSALPVVPLKHRGRLLRGTVHVVPGRTGVVFDAEGRTSLRRMEGHRAGDELFTSAAQAFGPRVIAAVLTGRLDDGAVGVRTVKGAGGRVLAQDEETCGELGFQMPAAAIASGCVDFVLPLEVLADALTALVMVPGAAEMMRVALPSWARIMTPRPAFAG</sequence>
<evidence type="ECO:0000313" key="6">
    <source>
        <dbReference type="EMBL" id="GAA2205546.1"/>
    </source>
</evidence>
<dbReference type="PANTHER" id="PTHR42872:SF6">
    <property type="entry name" value="PROTEIN-GLUTAMATE METHYLESTERASE_PROTEIN-GLUTAMINE GLUTAMINASE"/>
    <property type="match status" value="1"/>
</dbReference>
<dbReference type="PANTHER" id="PTHR42872">
    <property type="entry name" value="PROTEIN-GLUTAMATE METHYLESTERASE/PROTEIN-GLUTAMINE GLUTAMINASE"/>
    <property type="match status" value="1"/>
</dbReference>
<evidence type="ECO:0000313" key="7">
    <source>
        <dbReference type="Proteomes" id="UP001499843"/>
    </source>
</evidence>
<organism evidence="6 7">
    <name type="scientific">Nonomuraea monospora</name>
    <dbReference type="NCBI Taxonomy" id="568818"/>
    <lineage>
        <taxon>Bacteria</taxon>
        <taxon>Bacillati</taxon>
        <taxon>Actinomycetota</taxon>
        <taxon>Actinomycetes</taxon>
        <taxon>Streptosporangiales</taxon>
        <taxon>Streptosporangiaceae</taxon>
        <taxon>Nonomuraea</taxon>
    </lineage>
</organism>
<comment type="caution">
    <text evidence="6">The sequence shown here is derived from an EMBL/GenBank/DDBJ whole genome shotgun (WGS) entry which is preliminary data.</text>
</comment>
<dbReference type="EC" id="3.1.1.61" evidence="2"/>
<dbReference type="Gene3D" id="3.40.50.180">
    <property type="entry name" value="Methylesterase CheB, C-terminal domain"/>
    <property type="match status" value="1"/>
</dbReference>
<evidence type="ECO:0000256" key="4">
    <source>
        <dbReference type="PROSITE-ProRule" id="PRU00050"/>
    </source>
</evidence>
<protein>
    <recommendedName>
        <fullName evidence="2">protein-glutamate methylesterase</fullName>
        <ecNumber evidence="2">3.1.1.61</ecNumber>
    </recommendedName>
</protein>
<dbReference type="RefSeq" id="WP_344471053.1">
    <property type="nucleotide sequence ID" value="NZ_BAAAQX010000002.1"/>
</dbReference>
<keyword evidence="1 4" id="KW-0378">Hydrolase</keyword>
<dbReference type="Proteomes" id="UP001499843">
    <property type="component" value="Unassembled WGS sequence"/>
</dbReference>
<evidence type="ECO:0000256" key="3">
    <source>
        <dbReference type="ARBA" id="ARBA00048267"/>
    </source>
</evidence>
<feature type="domain" description="CheB-type methylesterase" evidence="5">
    <location>
        <begin position="11"/>
        <end position="199"/>
    </location>
</feature>
<keyword evidence="4" id="KW-0145">Chemotaxis</keyword>
<name>A0ABN3C8C1_9ACTN</name>
<dbReference type="InterPro" id="IPR035909">
    <property type="entry name" value="CheB_C"/>
</dbReference>
<dbReference type="Pfam" id="PF01339">
    <property type="entry name" value="CheB_methylest"/>
    <property type="match status" value="1"/>
</dbReference>
<dbReference type="EMBL" id="BAAAQX010000002">
    <property type="protein sequence ID" value="GAA2205546.1"/>
    <property type="molecule type" value="Genomic_DNA"/>
</dbReference>
<evidence type="ECO:0000256" key="2">
    <source>
        <dbReference type="ARBA" id="ARBA00039140"/>
    </source>
</evidence>
<dbReference type="SUPFAM" id="SSF52738">
    <property type="entry name" value="Methylesterase CheB, C-terminal domain"/>
    <property type="match status" value="1"/>
</dbReference>
<dbReference type="InterPro" id="IPR000673">
    <property type="entry name" value="Sig_transdc_resp-reg_Me-estase"/>
</dbReference>
<feature type="active site" evidence="4">
    <location>
        <position position="23"/>
    </location>
</feature>